<dbReference type="EMBL" id="WWHY01000001">
    <property type="protein sequence ID" value="MYR31269.1"/>
    <property type="molecule type" value="Genomic_DNA"/>
</dbReference>
<name>A0A7K2IMS9_9ACTN</name>
<reference evidence="4 5" key="1">
    <citation type="journal article" date="2019" name="Nat. Commun.">
        <title>The antimicrobial potential of Streptomyces from insect microbiomes.</title>
        <authorList>
            <person name="Chevrette M.G."/>
            <person name="Carlson C.M."/>
            <person name="Ortega H.E."/>
            <person name="Thomas C."/>
            <person name="Ananiev G.E."/>
            <person name="Barns K.J."/>
            <person name="Book A.J."/>
            <person name="Cagnazzo J."/>
            <person name="Carlos C."/>
            <person name="Flanigan W."/>
            <person name="Grubbs K.J."/>
            <person name="Horn H.A."/>
            <person name="Hoffmann F.M."/>
            <person name="Klassen J.L."/>
            <person name="Knack J.J."/>
            <person name="Lewin G.R."/>
            <person name="McDonald B.R."/>
            <person name="Muller L."/>
            <person name="Melo W.G.P."/>
            <person name="Pinto-Tomas A.A."/>
            <person name="Schmitz A."/>
            <person name="Wendt-Pienkowski E."/>
            <person name="Wildman S."/>
            <person name="Zhao M."/>
            <person name="Zhang F."/>
            <person name="Bugni T.S."/>
            <person name="Andes D.R."/>
            <person name="Pupo M.T."/>
            <person name="Currie C.R."/>
        </authorList>
    </citation>
    <scope>NUCLEOTIDE SEQUENCE [LARGE SCALE GENOMIC DNA]</scope>
    <source>
        <strain evidence="4 5">SID5840</strain>
    </source>
</reference>
<sequence>MRVAITGATGLIGRALTTSLLSDGHTVVRLVRRPPLDGGAPGLEEAEWRAEQGRVDSVALRGTDAVVHLAGAPVVARPWARRRHELVHRSRAHFTRELCRALAGMDHPPPRLLSASGVHYYGRTGSTVAVEGHPPGRGFLSRVCRDWEEATLPAEEAGMSVAHLRTGLVLAREGGLLRTLVPLQRMGLGRRLGPGDQYLTWISLTDQVGAIRFLLERPDLTGPVNLCSPEPVGNAAFCRELGRALGRPALLPIPAALVRATLGGPAEESVLLDLRAHPERLEKAGYSFSFPMVDRALSDILTHPRPSTGA</sequence>
<dbReference type="RefSeq" id="WP_161110198.1">
    <property type="nucleotide sequence ID" value="NZ_JBEYHW010000017.1"/>
</dbReference>
<dbReference type="InterPro" id="IPR010099">
    <property type="entry name" value="SDR39U1"/>
</dbReference>
<dbReference type="AlphaFoldDB" id="A0A7K2IMS9"/>
<accession>A0A7K2IMS9</accession>
<organism evidence="4 5">
    <name type="scientific">Nocardiopsis alba</name>
    <dbReference type="NCBI Taxonomy" id="53437"/>
    <lineage>
        <taxon>Bacteria</taxon>
        <taxon>Bacillati</taxon>
        <taxon>Actinomycetota</taxon>
        <taxon>Actinomycetes</taxon>
        <taxon>Streptosporangiales</taxon>
        <taxon>Nocardiopsidaceae</taxon>
        <taxon>Nocardiopsis</taxon>
    </lineage>
</organism>
<dbReference type="Proteomes" id="UP000467124">
    <property type="component" value="Unassembled WGS sequence"/>
</dbReference>
<comment type="similarity">
    <text evidence="1">Belongs to the NAD(P)-dependent epimerase/dehydratase family. SDR39U1 subfamily.</text>
</comment>
<evidence type="ECO:0000256" key="1">
    <source>
        <dbReference type="ARBA" id="ARBA00009353"/>
    </source>
</evidence>
<feature type="domain" description="NAD-dependent epimerase/dehydratase" evidence="2">
    <location>
        <begin position="3"/>
        <end position="220"/>
    </location>
</feature>
<evidence type="ECO:0000313" key="4">
    <source>
        <dbReference type="EMBL" id="MYR31269.1"/>
    </source>
</evidence>
<dbReference type="InterPro" id="IPR013549">
    <property type="entry name" value="DUF1731"/>
</dbReference>
<evidence type="ECO:0000313" key="5">
    <source>
        <dbReference type="Proteomes" id="UP000467124"/>
    </source>
</evidence>
<evidence type="ECO:0000259" key="3">
    <source>
        <dbReference type="Pfam" id="PF08338"/>
    </source>
</evidence>
<dbReference type="Pfam" id="PF08338">
    <property type="entry name" value="DUF1731"/>
    <property type="match status" value="1"/>
</dbReference>
<evidence type="ECO:0000259" key="2">
    <source>
        <dbReference type="Pfam" id="PF01370"/>
    </source>
</evidence>
<protein>
    <submittedName>
        <fullName evidence="4">TIGR01777 family protein</fullName>
    </submittedName>
</protein>
<gene>
    <name evidence="4" type="ORF">GTW20_03020</name>
</gene>
<dbReference type="InterPro" id="IPR036291">
    <property type="entry name" value="NAD(P)-bd_dom_sf"/>
</dbReference>
<comment type="caution">
    <text evidence="4">The sequence shown here is derived from an EMBL/GenBank/DDBJ whole genome shotgun (WGS) entry which is preliminary data.</text>
</comment>
<dbReference type="Gene3D" id="3.40.50.720">
    <property type="entry name" value="NAD(P)-binding Rossmann-like Domain"/>
    <property type="match status" value="1"/>
</dbReference>
<dbReference type="Pfam" id="PF01370">
    <property type="entry name" value="Epimerase"/>
    <property type="match status" value="1"/>
</dbReference>
<dbReference type="PANTHER" id="PTHR11092:SF0">
    <property type="entry name" value="EPIMERASE FAMILY PROTEIN SDR39U1"/>
    <property type="match status" value="1"/>
</dbReference>
<dbReference type="SUPFAM" id="SSF51735">
    <property type="entry name" value="NAD(P)-binding Rossmann-fold domains"/>
    <property type="match status" value="1"/>
</dbReference>
<proteinExistence type="inferred from homology"/>
<dbReference type="PANTHER" id="PTHR11092">
    <property type="entry name" value="SUGAR NUCLEOTIDE EPIMERASE RELATED"/>
    <property type="match status" value="1"/>
</dbReference>
<dbReference type="InterPro" id="IPR001509">
    <property type="entry name" value="Epimerase_deHydtase"/>
</dbReference>
<dbReference type="NCBIfam" id="TIGR01777">
    <property type="entry name" value="yfcH"/>
    <property type="match status" value="1"/>
</dbReference>
<feature type="domain" description="DUF1731" evidence="3">
    <location>
        <begin position="253"/>
        <end position="300"/>
    </location>
</feature>